<dbReference type="EMBL" id="BMES01000002">
    <property type="protein sequence ID" value="GGH28967.1"/>
    <property type="molecule type" value="Genomic_DNA"/>
</dbReference>
<dbReference type="Pfam" id="PF02120">
    <property type="entry name" value="Flg_hook"/>
    <property type="match status" value="1"/>
</dbReference>
<feature type="compositionally biased region" description="Polar residues" evidence="1">
    <location>
        <begin position="115"/>
        <end position="126"/>
    </location>
</feature>
<dbReference type="AlphaFoldDB" id="A0A917IAV6"/>
<feature type="region of interest" description="Disordered" evidence="1">
    <location>
        <begin position="1"/>
        <end position="299"/>
    </location>
</feature>
<feature type="compositionally biased region" description="Polar residues" evidence="1">
    <location>
        <begin position="68"/>
        <end position="79"/>
    </location>
</feature>
<reference evidence="3" key="2">
    <citation type="submission" date="2020-09" db="EMBL/GenBank/DDBJ databases">
        <authorList>
            <person name="Sun Q."/>
            <person name="Zhou Y."/>
        </authorList>
    </citation>
    <scope>NUCLEOTIDE SEQUENCE</scope>
    <source>
        <strain evidence="3">CGMCC 1.12214</strain>
    </source>
</reference>
<dbReference type="InterPro" id="IPR021136">
    <property type="entry name" value="Flagellar_hook_control-like_C"/>
</dbReference>
<evidence type="ECO:0000313" key="4">
    <source>
        <dbReference type="Proteomes" id="UP000603912"/>
    </source>
</evidence>
<protein>
    <recommendedName>
        <fullName evidence="2">Flagellar hook-length control protein-like C-terminal domain-containing protein</fullName>
    </recommendedName>
</protein>
<evidence type="ECO:0000259" key="2">
    <source>
        <dbReference type="Pfam" id="PF02120"/>
    </source>
</evidence>
<feature type="compositionally biased region" description="Low complexity" evidence="1">
    <location>
        <begin position="12"/>
        <end position="27"/>
    </location>
</feature>
<proteinExistence type="predicted"/>
<feature type="compositionally biased region" description="Polar residues" evidence="1">
    <location>
        <begin position="1"/>
        <end position="11"/>
    </location>
</feature>
<feature type="compositionally biased region" description="Basic and acidic residues" evidence="1">
    <location>
        <begin position="128"/>
        <end position="153"/>
    </location>
</feature>
<feature type="region of interest" description="Disordered" evidence="1">
    <location>
        <begin position="493"/>
        <end position="536"/>
    </location>
</feature>
<evidence type="ECO:0000256" key="1">
    <source>
        <dbReference type="SAM" id="MobiDB-lite"/>
    </source>
</evidence>
<dbReference type="InterPro" id="IPR038610">
    <property type="entry name" value="FliK-like_C_sf"/>
</dbReference>
<dbReference type="Gene3D" id="3.30.750.140">
    <property type="match status" value="1"/>
</dbReference>
<feature type="compositionally biased region" description="Low complexity" evidence="1">
    <location>
        <begin position="242"/>
        <end position="252"/>
    </location>
</feature>
<comment type="caution">
    <text evidence="3">The sequence shown here is derived from an EMBL/GenBank/DDBJ whole genome shotgun (WGS) entry which is preliminary data.</text>
</comment>
<sequence length="555" mass="56616">MSVSSPTSPLFTTPQAAPSRATRRPASNADDFGSTLAKAPRERDRRADAPVPPRVERGRPDAARESRATSGRDTPTPTSADARREAPKKADAPRGKDQRDNDAPATARDDRGPGASQTAKANSLDSSAHAERDAPADEARAEDDLTAAEKEDQSNATTKEMDVAPAVVAEQPQPAPQSPEVAAESGVSPPADPSQDAPAAGPSRNVAVAQPTVTNQVQLAGGSRAADTTVSMVSGGPGRRTAASSAAPGEAKPAAKGEADVEAADDGVTSPPASADPASGQSTGSAEAPGQAASGANPQADVSWTQIGAGLPAALRDSAVQAPPFGTAQAAAPVAPVETAAVHGGHAAAFETLREAAKRTDKIEAAAPGETFHAMVFDVAQMGSAGRVAAHGAPQDVAQTGADLRAAQQAPAIPVSAVPIEIGMRALAGAQSFQIRLHPEEYGRVDVKLDISDDGSVSAQISTDRVEALTMLQRDAKTLERAFEQAGLKTNENSLQFSLNNSGGENAARDQAGREQQQHRRSPASPTPEPKAIPADLAAALRSIRTGATGLDIQI</sequence>
<feature type="compositionally biased region" description="Basic and acidic residues" evidence="1">
    <location>
        <begin position="507"/>
        <end position="518"/>
    </location>
</feature>
<organism evidence="3 4">
    <name type="scientific">Alsobacter metallidurans</name>
    <dbReference type="NCBI Taxonomy" id="340221"/>
    <lineage>
        <taxon>Bacteria</taxon>
        <taxon>Pseudomonadati</taxon>
        <taxon>Pseudomonadota</taxon>
        <taxon>Alphaproteobacteria</taxon>
        <taxon>Hyphomicrobiales</taxon>
        <taxon>Alsobacteraceae</taxon>
        <taxon>Alsobacter</taxon>
    </lineage>
</organism>
<reference evidence="3" key="1">
    <citation type="journal article" date="2014" name="Int. J. Syst. Evol. Microbiol.">
        <title>Complete genome sequence of Corynebacterium casei LMG S-19264T (=DSM 44701T), isolated from a smear-ripened cheese.</title>
        <authorList>
            <consortium name="US DOE Joint Genome Institute (JGI-PGF)"/>
            <person name="Walter F."/>
            <person name="Albersmeier A."/>
            <person name="Kalinowski J."/>
            <person name="Ruckert C."/>
        </authorList>
    </citation>
    <scope>NUCLEOTIDE SEQUENCE</scope>
    <source>
        <strain evidence="3">CGMCC 1.12214</strain>
    </source>
</reference>
<gene>
    <name evidence="3" type="ORF">GCM10007036_38550</name>
</gene>
<feature type="compositionally biased region" description="Basic and acidic residues" evidence="1">
    <location>
        <begin position="81"/>
        <end position="112"/>
    </location>
</feature>
<dbReference type="CDD" id="cd17470">
    <property type="entry name" value="T3SS_Flik_C"/>
    <property type="match status" value="1"/>
</dbReference>
<feature type="compositionally biased region" description="Low complexity" evidence="1">
    <location>
        <begin position="163"/>
        <end position="203"/>
    </location>
</feature>
<name>A0A917IAV6_9HYPH</name>
<feature type="compositionally biased region" description="Basic and acidic residues" evidence="1">
    <location>
        <begin position="39"/>
        <end position="67"/>
    </location>
</feature>
<keyword evidence="4" id="KW-1185">Reference proteome</keyword>
<accession>A0A917IAV6</accession>
<feature type="domain" description="Flagellar hook-length control protein-like C-terminal" evidence="2">
    <location>
        <begin position="426"/>
        <end position="499"/>
    </location>
</feature>
<evidence type="ECO:0000313" key="3">
    <source>
        <dbReference type="EMBL" id="GGH28967.1"/>
    </source>
</evidence>
<feature type="compositionally biased region" description="Polar residues" evidence="1">
    <location>
        <begin position="493"/>
        <end position="504"/>
    </location>
</feature>
<dbReference type="Proteomes" id="UP000603912">
    <property type="component" value="Unassembled WGS sequence"/>
</dbReference>